<reference evidence="1 2" key="1">
    <citation type="submission" date="2018-03" db="EMBL/GenBank/DDBJ databases">
        <authorList>
            <person name="Gully D."/>
        </authorList>
    </citation>
    <scope>NUCLEOTIDE SEQUENCE [LARGE SCALE GENOMIC DNA]</scope>
    <source>
        <strain evidence="1">ORS3257</strain>
    </source>
</reference>
<evidence type="ECO:0000313" key="2">
    <source>
        <dbReference type="Proteomes" id="UP000246085"/>
    </source>
</evidence>
<accession>A0A2U3PVB1</accession>
<protein>
    <submittedName>
        <fullName evidence="1">Uncharacterized protein</fullName>
    </submittedName>
</protein>
<dbReference type="Proteomes" id="UP000246085">
    <property type="component" value="Chromosome BRAD3257"/>
</dbReference>
<gene>
    <name evidence="1" type="ORF">BRAD3257_1960</name>
</gene>
<proteinExistence type="predicted"/>
<name>A0A2U3PVB1_9BRAD</name>
<dbReference type="KEGG" id="bvz:BRAD3257_1960"/>
<evidence type="ECO:0000313" key="1">
    <source>
        <dbReference type="EMBL" id="SPP93064.1"/>
    </source>
</evidence>
<dbReference type="RefSeq" id="WP_122401537.1">
    <property type="nucleotide sequence ID" value="NZ_LS398110.1"/>
</dbReference>
<dbReference type="EMBL" id="LS398110">
    <property type="protein sequence ID" value="SPP93064.1"/>
    <property type="molecule type" value="Genomic_DNA"/>
</dbReference>
<organism evidence="1 2">
    <name type="scientific">Bradyrhizobium vignae</name>
    <dbReference type="NCBI Taxonomy" id="1549949"/>
    <lineage>
        <taxon>Bacteria</taxon>
        <taxon>Pseudomonadati</taxon>
        <taxon>Pseudomonadota</taxon>
        <taxon>Alphaproteobacteria</taxon>
        <taxon>Hyphomicrobiales</taxon>
        <taxon>Nitrobacteraceae</taxon>
        <taxon>Bradyrhizobium</taxon>
    </lineage>
</organism>
<sequence>MPSILGKGSRAGRTGAGVVIAVLAEDQWPASEDLARWRRLTPSASWVHIGVRRADLGRVGGLVEEMSEERGVRPGQLVLFGAGEIGRAALELVAQGSLECAGILAIDVPCTPLPFHHLETEAVIRLVVHQESEEEPGLIVQLKHADVDERIIRLNQAGSTTPQATGSAAEAFLLELVATVGHRPRLRASK</sequence>
<dbReference type="AlphaFoldDB" id="A0A2U3PVB1"/>